<feature type="domain" description="Acyl-CoA dehydrogenase/oxidase N-terminal" evidence="7">
    <location>
        <begin position="7"/>
        <end position="95"/>
    </location>
</feature>
<dbReference type="InterPro" id="IPR036250">
    <property type="entry name" value="AcylCo_DH-like_C"/>
</dbReference>
<dbReference type="eggNOG" id="COG1960">
    <property type="taxonomic scope" value="Bacteria"/>
</dbReference>
<accession>E3IXV5</accession>
<gene>
    <name evidence="8" type="ordered locus">FraEuI1c_3401</name>
</gene>
<dbReference type="InParanoid" id="E3IXV5"/>
<dbReference type="HOGENOM" id="CLU_018204_5_1_11"/>
<dbReference type="SUPFAM" id="SSF56645">
    <property type="entry name" value="Acyl-CoA dehydrogenase NM domain-like"/>
    <property type="match status" value="1"/>
</dbReference>
<dbReference type="CDD" id="cd00567">
    <property type="entry name" value="ACAD"/>
    <property type="match status" value="1"/>
</dbReference>
<dbReference type="Gene3D" id="1.10.540.10">
    <property type="entry name" value="Acyl-CoA dehydrogenase/oxidase, N-terminal domain"/>
    <property type="match status" value="1"/>
</dbReference>
<sequence>MDLSPSADQSALRDSLVQLLEKESTTTSVRASEPLGFDGNLWRKVTQLGIPTIGVPEGQGGGGGGQLDVAIAAECFGAHLAAVPVVEAAVVNDLLMTLDATDPSAAALAAEVVAGDLLGTVALHPAAGGLARLVPAGAVANLVIALDGDRLVARRRSDLGPDRPGQPIPNLGSLPLGHCDLRADEVTVLADGELAVALHRRAVCRWKALTAAALVGLGRRALEIGIDYVQQRRAFGITIASFQTIQHRLADNATALDGARLLAFEASWAADSNRPDAERLATMAFLFASETAFRTASESLHFHGGYGYTLEYDIQLYFRRAKAWPAQAGDPRAQYADLARQLTERDGF</sequence>
<dbReference type="AlphaFoldDB" id="E3IXV5"/>
<dbReference type="InterPro" id="IPR009075">
    <property type="entry name" value="AcylCo_DH/oxidase_C"/>
</dbReference>
<keyword evidence="9" id="KW-1185">Reference proteome</keyword>
<evidence type="ECO:0000256" key="3">
    <source>
        <dbReference type="ARBA" id="ARBA00022630"/>
    </source>
</evidence>
<dbReference type="InterPro" id="IPR009100">
    <property type="entry name" value="AcylCoA_DH/oxidase_NM_dom_sf"/>
</dbReference>
<evidence type="ECO:0000313" key="9">
    <source>
        <dbReference type="Proteomes" id="UP000002484"/>
    </source>
</evidence>
<dbReference type="GO" id="GO:0050660">
    <property type="term" value="F:flavin adenine dinucleotide binding"/>
    <property type="evidence" value="ECO:0007669"/>
    <property type="project" value="InterPro"/>
</dbReference>
<dbReference type="Proteomes" id="UP000002484">
    <property type="component" value="Chromosome"/>
</dbReference>
<dbReference type="InterPro" id="IPR013786">
    <property type="entry name" value="AcylCoA_DH/ox_N"/>
</dbReference>
<evidence type="ECO:0000256" key="5">
    <source>
        <dbReference type="ARBA" id="ARBA00023002"/>
    </source>
</evidence>
<dbReference type="Gene3D" id="1.20.140.10">
    <property type="entry name" value="Butyryl-CoA Dehydrogenase, subunit A, domain 3"/>
    <property type="match status" value="1"/>
</dbReference>
<reference evidence="8 9" key="1">
    <citation type="submission" date="2010-10" db="EMBL/GenBank/DDBJ databases">
        <title>Complete sequence of Frankia sp. EuI1c.</title>
        <authorList>
            <consortium name="US DOE Joint Genome Institute"/>
            <person name="Lucas S."/>
            <person name="Copeland A."/>
            <person name="Lapidus A."/>
            <person name="Cheng J.-F."/>
            <person name="Bruce D."/>
            <person name="Goodwin L."/>
            <person name="Pitluck S."/>
            <person name="Chertkov O."/>
            <person name="Detter J.C."/>
            <person name="Han C."/>
            <person name="Tapia R."/>
            <person name="Land M."/>
            <person name="Hauser L."/>
            <person name="Jeffries C."/>
            <person name="Kyrpides N."/>
            <person name="Ivanova N."/>
            <person name="Mikhailova N."/>
            <person name="Beauchemin N."/>
            <person name="Sen A."/>
            <person name="Sur S.A."/>
            <person name="Gtari M."/>
            <person name="Wall L."/>
            <person name="Tisa L."/>
            <person name="Woyke T."/>
        </authorList>
    </citation>
    <scope>NUCLEOTIDE SEQUENCE [LARGE SCALE GENOMIC DNA]</scope>
    <source>
        <strain evidence="9">DSM 45817 / CECT 9037 / EuI1c</strain>
    </source>
</reference>
<keyword evidence="4" id="KW-0274">FAD</keyword>
<comment type="similarity">
    <text evidence="2">Belongs to the acyl-CoA dehydrogenase family.</text>
</comment>
<dbReference type="EMBL" id="CP002299">
    <property type="protein sequence ID" value="ADP81410.1"/>
    <property type="molecule type" value="Genomic_DNA"/>
</dbReference>
<dbReference type="PANTHER" id="PTHR43884:SF20">
    <property type="entry name" value="ACYL-COA DEHYDROGENASE FADE28"/>
    <property type="match status" value="1"/>
</dbReference>
<evidence type="ECO:0000256" key="1">
    <source>
        <dbReference type="ARBA" id="ARBA00001974"/>
    </source>
</evidence>
<keyword evidence="3" id="KW-0285">Flavoprotein</keyword>
<dbReference type="SUPFAM" id="SSF47203">
    <property type="entry name" value="Acyl-CoA dehydrogenase C-terminal domain-like"/>
    <property type="match status" value="1"/>
</dbReference>
<comment type="cofactor">
    <cofactor evidence="1">
        <name>FAD</name>
        <dbReference type="ChEBI" id="CHEBI:57692"/>
    </cofactor>
</comment>
<dbReference type="Pfam" id="PF00441">
    <property type="entry name" value="Acyl-CoA_dh_1"/>
    <property type="match status" value="1"/>
</dbReference>
<protein>
    <submittedName>
        <fullName evidence="8">Acyl-CoA dehydrogenase domain-containing protein</fullName>
    </submittedName>
</protein>
<evidence type="ECO:0000259" key="7">
    <source>
        <dbReference type="Pfam" id="PF02771"/>
    </source>
</evidence>
<evidence type="ECO:0000256" key="4">
    <source>
        <dbReference type="ARBA" id="ARBA00022827"/>
    </source>
</evidence>
<dbReference type="GO" id="GO:0003995">
    <property type="term" value="F:acyl-CoA dehydrogenase activity"/>
    <property type="evidence" value="ECO:0007669"/>
    <property type="project" value="TreeGrafter"/>
</dbReference>
<organism evidence="8 9">
    <name type="scientific">Pseudofrankia inefficax (strain DSM 45817 / CECT 9037 / DDB 130130 / EuI1c)</name>
    <name type="common">Frankia inefficax</name>
    <dbReference type="NCBI Taxonomy" id="298654"/>
    <lineage>
        <taxon>Bacteria</taxon>
        <taxon>Bacillati</taxon>
        <taxon>Actinomycetota</taxon>
        <taxon>Actinomycetes</taxon>
        <taxon>Frankiales</taxon>
        <taxon>Frankiaceae</taxon>
        <taxon>Pseudofrankia</taxon>
    </lineage>
</organism>
<dbReference type="KEGG" id="fri:FraEuI1c_3401"/>
<evidence type="ECO:0000259" key="6">
    <source>
        <dbReference type="Pfam" id="PF00441"/>
    </source>
</evidence>
<name>E3IXV5_PSEI1</name>
<dbReference type="STRING" id="298654.FraEuI1c_3401"/>
<dbReference type="InterPro" id="IPR037069">
    <property type="entry name" value="AcylCoA_DH/ox_N_sf"/>
</dbReference>
<dbReference type="RefSeq" id="WP_013424528.1">
    <property type="nucleotide sequence ID" value="NC_014666.1"/>
</dbReference>
<dbReference type="OrthoDB" id="3459196at2"/>
<keyword evidence="5" id="KW-0560">Oxidoreductase</keyword>
<proteinExistence type="inferred from homology"/>
<dbReference type="PANTHER" id="PTHR43884">
    <property type="entry name" value="ACYL-COA DEHYDROGENASE"/>
    <property type="match status" value="1"/>
</dbReference>
<dbReference type="Pfam" id="PF02771">
    <property type="entry name" value="Acyl-CoA_dh_N"/>
    <property type="match status" value="1"/>
</dbReference>
<feature type="domain" description="Acyl-CoA dehydrogenase/oxidase C-terminal" evidence="6">
    <location>
        <begin position="209"/>
        <end position="342"/>
    </location>
</feature>
<evidence type="ECO:0000256" key="2">
    <source>
        <dbReference type="ARBA" id="ARBA00009347"/>
    </source>
</evidence>
<evidence type="ECO:0000313" key="8">
    <source>
        <dbReference type="EMBL" id="ADP81410.1"/>
    </source>
</evidence>